<comment type="caution">
    <text evidence="3">The sequence shown here is derived from an EMBL/GenBank/DDBJ whole genome shotgun (WGS) entry which is preliminary data.</text>
</comment>
<dbReference type="OrthoDB" id="2910287at2759"/>
<evidence type="ECO:0000256" key="2">
    <source>
        <dbReference type="SAM" id="SignalP"/>
    </source>
</evidence>
<feature type="chain" id="PRO_5040184338" evidence="2">
    <location>
        <begin position="23"/>
        <end position="173"/>
    </location>
</feature>
<gene>
    <name evidence="3" type="ORF">EK21DRAFT_110799</name>
</gene>
<protein>
    <submittedName>
        <fullName evidence="3">Uncharacterized protein</fullName>
    </submittedName>
</protein>
<reference evidence="3" key="1">
    <citation type="journal article" date="2020" name="Stud. Mycol.">
        <title>101 Dothideomycetes genomes: a test case for predicting lifestyles and emergence of pathogens.</title>
        <authorList>
            <person name="Haridas S."/>
            <person name="Albert R."/>
            <person name="Binder M."/>
            <person name="Bloem J."/>
            <person name="Labutti K."/>
            <person name="Salamov A."/>
            <person name="Andreopoulos B."/>
            <person name="Baker S."/>
            <person name="Barry K."/>
            <person name="Bills G."/>
            <person name="Bluhm B."/>
            <person name="Cannon C."/>
            <person name="Castanera R."/>
            <person name="Culley D."/>
            <person name="Daum C."/>
            <person name="Ezra D."/>
            <person name="Gonzalez J."/>
            <person name="Henrissat B."/>
            <person name="Kuo A."/>
            <person name="Liang C."/>
            <person name="Lipzen A."/>
            <person name="Lutzoni F."/>
            <person name="Magnuson J."/>
            <person name="Mondo S."/>
            <person name="Nolan M."/>
            <person name="Ohm R."/>
            <person name="Pangilinan J."/>
            <person name="Park H.-J."/>
            <person name="Ramirez L."/>
            <person name="Alfaro M."/>
            <person name="Sun H."/>
            <person name="Tritt A."/>
            <person name="Yoshinaga Y."/>
            <person name="Zwiers L.-H."/>
            <person name="Turgeon B."/>
            <person name="Goodwin S."/>
            <person name="Spatafora J."/>
            <person name="Crous P."/>
            <person name="Grigoriev I."/>
        </authorList>
    </citation>
    <scope>NUCLEOTIDE SEQUENCE</scope>
    <source>
        <strain evidence="3">CBS 110217</strain>
    </source>
</reference>
<feature type="region of interest" description="Disordered" evidence="1">
    <location>
        <begin position="138"/>
        <end position="162"/>
    </location>
</feature>
<keyword evidence="2" id="KW-0732">Signal</keyword>
<evidence type="ECO:0000256" key="1">
    <source>
        <dbReference type="SAM" id="MobiDB-lite"/>
    </source>
</evidence>
<evidence type="ECO:0000313" key="4">
    <source>
        <dbReference type="Proteomes" id="UP000799777"/>
    </source>
</evidence>
<name>A0A9P4HBR1_9PLEO</name>
<organism evidence="3 4">
    <name type="scientific">Setomelanomma holmii</name>
    <dbReference type="NCBI Taxonomy" id="210430"/>
    <lineage>
        <taxon>Eukaryota</taxon>
        <taxon>Fungi</taxon>
        <taxon>Dikarya</taxon>
        <taxon>Ascomycota</taxon>
        <taxon>Pezizomycotina</taxon>
        <taxon>Dothideomycetes</taxon>
        <taxon>Pleosporomycetidae</taxon>
        <taxon>Pleosporales</taxon>
        <taxon>Pleosporineae</taxon>
        <taxon>Phaeosphaeriaceae</taxon>
        <taxon>Setomelanomma</taxon>
    </lineage>
</organism>
<proteinExistence type="predicted"/>
<dbReference type="AlphaFoldDB" id="A0A9P4HBR1"/>
<accession>A0A9P4HBR1</accession>
<evidence type="ECO:0000313" key="3">
    <source>
        <dbReference type="EMBL" id="KAF2031675.1"/>
    </source>
</evidence>
<keyword evidence="4" id="KW-1185">Reference proteome</keyword>
<sequence length="173" mass="18494">MFLRHLISLISTLAFSITTVTTNPVPGFTPISRQTCKADNGKPGNVYFCTDPNFTTGCYHASVGECIGFQGDVMGMIRSIGPDPVGYCMLNLYSASCTGPQVADGSVWNVHLRCPGMWNIAAGGLSGMSMRCQTNEPGHPNVGSVRVGDDESEPEAVEVSTWDELEKLLAGRT</sequence>
<dbReference type="EMBL" id="ML978179">
    <property type="protein sequence ID" value="KAF2031675.1"/>
    <property type="molecule type" value="Genomic_DNA"/>
</dbReference>
<feature type="signal peptide" evidence="2">
    <location>
        <begin position="1"/>
        <end position="22"/>
    </location>
</feature>
<dbReference type="Proteomes" id="UP000799777">
    <property type="component" value="Unassembled WGS sequence"/>
</dbReference>